<evidence type="ECO:0000313" key="2">
    <source>
        <dbReference type="Proteomes" id="UP000785679"/>
    </source>
</evidence>
<dbReference type="EMBL" id="RRYP01010212">
    <property type="protein sequence ID" value="TNV78527.1"/>
    <property type="molecule type" value="Genomic_DNA"/>
</dbReference>
<dbReference type="Proteomes" id="UP000785679">
    <property type="component" value="Unassembled WGS sequence"/>
</dbReference>
<proteinExistence type="predicted"/>
<name>A0A8J8T196_HALGN</name>
<dbReference type="AlphaFoldDB" id="A0A8J8T196"/>
<organism evidence="1 2">
    <name type="scientific">Halteria grandinella</name>
    <dbReference type="NCBI Taxonomy" id="5974"/>
    <lineage>
        <taxon>Eukaryota</taxon>
        <taxon>Sar</taxon>
        <taxon>Alveolata</taxon>
        <taxon>Ciliophora</taxon>
        <taxon>Intramacronucleata</taxon>
        <taxon>Spirotrichea</taxon>
        <taxon>Stichotrichia</taxon>
        <taxon>Sporadotrichida</taxon>
        <taxon>Halteriidae</taxon>
        <taxon>Halteria</taxon>
    </lineage>
</organism>
<accession>A0A8J8T196</accession>
<evidence type="ECO:0000313" key="1">
    <source>
        <dbReference type="EMBL" id="TNV78527.1"/>
    </source>
</evidence>
<gene>
    <name evidence="1" type="ORF">FGO68_gene4204</name>
</gene>
<reference evidence="1" key="1">
    <citation type="submission" date="2019-06" db="EMBL/GenBank/DDBJ databases">
        <authorList>
            <person name="Zheng W."/>
        </authorList>
    </citation>
    <scope>NUCLEOTIDE SEQUENCE</scope>
    <source>
        <strain evidence="1">QDHG01</strain>
    </source>
</reference>
<protein>
    <submittedName>
        <fullName evidence="1">Uncharacterized protein</fullName>
    </submittedName>
</protein>
<sequence length="362" mass="42188">MEQLSRHLFFILKCQKIKVGQQDNNKVSLRTNMPEFYSPFIKAQSADELNEQPYQIHQNWLYHLMHIIQGFHSIDISLQPTYLIKNESVPKQNSEKDSMPFVEVDIKKKFEIIAQIRTNTHILKFSNCNINGNFFIQLPLLFKKIKVLEFLHCNFINTINCSKLHELKTLIIRNSYLIDQNKKDIVKWLDPKLVSDIINGSNAVSNVSSSIQVMGIKQIYVNMMSIGQSLPPHSFYLGSFALTRDCTIRDDTTTFCFAHFEHLLNMINLGKNRDLPPLRLIITRFKDVSQMHCATEFEMLQLIANQHGLQIVDYSNATQNFSRFRIEMRIKLDKTHSRQLLVCVDGKQSQSIFEICIKFNIK</sequence>
<comment type="caution">
    <text evidence="1">The sequence shown here is derived from an EMBL/GenBank/DDBJ whole genome shotgun (WGS) entry which is preliminary data.</text>
</comment>
<keyword evidence="2" id="KW-1185">Reference proteome</keyword>